<dbReference type="Proteomes" id="UP000030676">
    <property type="component" value="Unassembled WGS sequence"/>
</dbReference>
<dbReference type="AlphaFoldDB" id="X0GUA9"/>
<gene>
    <name evidence="1" type="ORF">FOPG_20226</name>
</gene>
<reference evidence="1" key="1">
    <citation type="submission" date="2011-11" db="EMBL/GenBank/DDBJ databases">
        <title>The Genome Sequence of Fusarium oxysporum PHW808.</title>
        <authorList>
            <consortium name="The Broad Institute Genome Sequencing Platform"/>
            <person name="Ma L.-J."/>
            <person name="Gale L.R."/>
            <person name="Schwartz D.C."/>
            <person name="Zhou S."/>
            <person name="Corby-Kistler H."/>
            <person name="Young S.K."/>
            <person name="Zeng Q."/>
            <person name="Gargeya S."/>
            <person name="Fitzgerald M."/>
            <person name="Haas B."/>
            <person name="Abouelleil A."/>
            <person name="Alvarado L."/>
            <person name="Arachchi H.M."/>
            <person name="Berlin A."/>
            <person name="Brown A."/>
            <person name="Chapman S.B."/>
            <person name="Chen Z."/>
            <person name="Dunbar C."/>
            <person name="Freedman E."/>
            <person name="Gearin G."/>
            <person name="Goldberg J."/>
            <person name="Griggs A."/>
            <person name="Gujja S."/>
            <person name="Heiman D."/>
            <person name="Howarth C."/>
            <person name="Larson L."/>
            <person name="Lui A."/>
            <person name="MacDonald P.J.P."/>
            <person name="Montmayeur A."/>
            <person name="Murphy C."/>
            <person name="Neiman D."/>
            <person name="Pearson M."/>
            <person name="Priest M."/>
            <person name="Roberts A."/>
            <person name="Saif S."/>
            <person name="Shea T."/>
            <person name="Shenoy N."/>
            <person name="Sisk P."/>
            <person name="Stolte C."/>
            <person name="Sykes S."/>
            <person name="Wortman J."/>
            <person name="Nusbaum C."/>
            <person name="Birren B."/>
        </authorList>
    </citation>
    <scope>NUCLEOTIDE SEQUENCE [LARGE SCALE GENOMIC DNA]</scope>
    <source>
        <strain evidence="1">54008</strain>
    </source>
</reference>
<dbReference type="EMBL" id="KK035195">
    <property type="protein sequence ID" value="EXL63500.1"/>
    <property type="molecule type" value="Genomic_DNA"/>
</dbReference>
<proteinExistence type="predicted"/>
<organism evidence="1">
    <name type="scientific">Fusarium oxysporum f. sp. conglutinans race 2 54008</name>
    <dbReference type="NCBI Taxonomy" id="1089457"/>
    <lineage>
        <taxon>Eukaryota</taxon>
        <taxon>Fungi</taxon>
        <taxon>Dikarya</taxon>
        <taxon>Ascomycota</taxon>
        <taxon>Pezizomycotina</taxon>
        <taxon>Sordariomycetes</taxon>
        <taxon>Hypocreomycetidae</taxon>
        <taxon>Hypocreales</taxon>
        <taxon>Nectriaceae</taxon>
        <taxon>Fusarium</taxon>
        <taxon>Fusarium oxysporum species complex</taxon>
    </lineage>
</organism>
<name>X0GUA9_FUSOX</name>
<evidence type="ECO:0000313" key="1">
    <source>
        <dbReference type="EMBL" id="EXL63500.1"/>
    </source>
</evidence>
<dbReference type="HOGENOM" id="CLU_2399779_0_0_1"/>
<sequence length="93" mass="10590">MIDSDVVYQLMGTTFPASKFRSPCSWRKASVSRSRLYIKGFPMVSCSLKYARLKMPSKQSTLVLKESMTWGLLKSASVRLNLARGDIPDQRER</sequence>
<accession>X0GUA9</accession>
<protein>
    <submittedName>
        <fullName evidence="1">Uncharacterized protein</fullName>
    </submittedName>
</protein>
<reference evidence="1" key="2">
    <citation type="submission" date="2014-03" db="EMBL/GenBank/DDBJ databases">
        <title>The Genome Annotation of Fusarium oxysporum PHW808.</title>
        <authorList>
            <consortium name="The Broad Institute Genomics Platform"/>
            <person name="Ma L.-J."/>
            <person name="Corby-Kistler H."/>
            <person name="Broz K."/>
            <person name="Gale L.R."/>
            <person name="Jonkers W."/>
            <person name="O'Donnell K."/>
            <person name="Ploetz R."/>
            <person name="Steinberg C."/>
            <person name="Schwartz D.C."/>
            <person name="VanEtten H."/>
            <person name="Zhou S."/>
            <person name="Young S.K."/>
            <person name="Zeng Q."/>
            <person name="Gargeya S."/>
            <person name="Fitzgerald M."/>
            <person name="Abouelleil A."/>
            <person name="Alvarado L."/>
            <person name="Chapman S.B."/>
            <person name="Gainer-Dewar J."/>
            <person name="Goldberg J."/>
            <person name="Griggs A."/>
            <person name="Gujja S."/>
            <person name="Hansen M."/>
            <person name="Howarth C."/>
            <person name="Imamovic A."/>
            <person name="Ireland A."/>
            <person name="Larimer J."/>
            <person name="McCowan C."/>
            <person name="Murphy C."/>
            <person name="Pearson M."/>
            <person name="Poon T.W."/>
            <person name="Priest M."/>
            <person name="Roberts A."/>
            <person name="Saif S."/>
            <person name="Shea T."/>
            <person name="Sykes S."/>
            <person name="Wortman J."/>
            <person name="Nusbaum C."/>
            <person name="Birren B."/>
        </authorList>
    </citation>
    <scope>NUCLEOTIDE SEQUENCE</scope>
    <source>
        <strain evidence="1">54008</strain>
    </source>
</reference>